<sequence>MGEWIGSLLLVVDKPGEVGCVAGDVGLDKDRGDDVFSAGKLSYGVYGLGQEGRGGVVLGDIVLGFLKGRMTS</sequence>
<keyword evidence="2" id="KW-1185">Reference proteome</keyword>
<reference evidence="1" key="1">
    <citation type="submission" date="2023-10" db="EMBL/GenBank/DDBJ databases">
        <authorList>
            <person name="Domelevo Entfellner J.-B."/>
        </authorList>
    </citation>
    <scope>NUCLEOTIDE SEQUENCE</scope>
</reference>
<name>A0AA86T8U7_9FABA</name>
<dbReference type="Proteomes" id="UP001189624">
    <property type="component" value="Chromosome 5"/>
</dbReference>
<organism evidence="1 2">
    <name type="scientific">Sphenostylis stenocarpa</name>
    <dbReference type="NCBI Taxonomy" id="92480"/>
    <lineage>
        <taxon>Eukaryota</taxon>
        <taxon>Viridiplantae</taxon>
        <taxon>Streptophyta</taxon>
        <taxon>Embryophyta</taxon>
        <taxon>Tracheophyta</taxon>
        <taxon>Spermatophyta</taxon>
        <taxon>Magnoliopsida</taxon>
        <taxon>eudicotyledons</taxon>
        <taxon>Gunneridae</taxon>
        <taxon>Pentapetalae</taxon>
        <taxon>rosids</taxon>
        <taxon>fabids</taxon>
        <taxon>Fabales</taxon>
        <taxon>Fabaceae</taxon>
        <taxon>Papilionoideae</taxon>
        <taxon>50 kb inversion clade</taxon>
        <taxon>NPAAA clade</taxon>
        <taxon>indigoferoid/millettioid clade</taxon>
        <taxon>Phaseoleae</taxon>
        <taxon>Sphenostylis</taxon>
    </lineage>
</organism>
<evidence type="ECO:0000313" key="1">
    <source>
        <dbReference type="EMBL" id="CAJ1956314.1"/>
    </source>
</evidence>
<dbReference type="AlphaFoldDB" id="A0AA86T8U7"/>
<dbReference type="Gramene" id="rna-AYBTSS11_LOCUS16597">
    <property type="protein sequence ID" value="CAJ1956314.1"/>
    <property type="gene ID" value="gene-AYBTSS11_LOCUS16597"/>
</dbReference>
<evidence type="ECO:0000313" key="2">
    <source>
        <dbReference type="Proteomes" id="UP001189624"/>
    </source>
</evidence>
<proteinExistence type="predicted"/>
<gene>
    <name evidence="1" type="ORF">AYBTSS11_LOCUS16597</name>
</gene>
<accession>A0AA86T8U7</accession>
<dbReference type="EMBL" id="OY731402">
    <property type="protein sequence ID" value="CAJ1956314.1"/>
    <property type="molecule type" value="Genomic_DNA"/>
</dbReference>
<protein>
    <submittedName>
        <fullName evidence="1">Uncharacterized protein</fullName>
    </submittedName>
</protein>